<dbReference type="SUPFAM" id="SSF49899">
    <property type="entry name" value="Concanavalin A-like lectins/glucanases"/>
    <property type="match status" value="1"/>
</dbReference>
<dbReference type="InterPro" id="IPR013424">
    <property type="entry name" value="Ice-binding_C"/>
</dbReference>
<dbReference type="AlphaFoldDB" id="A0A934RJN8"/>
<organism evidence="2 3">
    <name type="scientific">Roseibacillus ishigakijimensis</name>
    <dbReference type="NCBI Taxonomy" id="454146"/>
    <lineage>
        <taxon>Bacteria</taxon>
        <taxon>Pseudomonadati</taxon>
        <taxon>Verrucomicrobiota</taxon>
        <taxon>Verrucomicrobiia</taxon>
        <taxon>Verrucomicrobiales</taxon>
        <taxon>Verrucomicrobiaceae</taxon>
        <taxon>Roseibacillus</taxon>
    </lineage>
</organism>
<accession>A0A934RJN8</accession>
<keyword evidence="3" id="KW-1185">Reference proteome</keyword>
<dbReference type="Pfam" id="PF13385">
    <property type="entry name" value="Laminin_G_3"/>
    <property type="match status" value="1"/>
</dbReference>
<feature type="signal peptide" evidence="1">
    <location>
        <begin position="1"/>
        <end position="18"/>
    </location>
</feature>
<dbReference type="Proteomes" id="UP000604083">
    <property type="component" value="Unassembled WGS sequence"/>
</dbReference>
<name>A0A934RJN8_9BACT</name>
<dbReference type="EMBL" id="JAENIO010000004">
    <property type="protein sequence ID" value="MBK1832912.1"/>
    <property type="molecule type" value="Genomic_DNA"/>
</dbReference>
<proteinExistence type="predicted"/>
<sequence>MKKRTLILSLACAASSQAALVAHYTFDESSGQTAADSAGTPQNLTTTNGTVAWTTGQMGGAIDLTADVMVANDAIGNGNNFTISIWVNEASGQTGYRGIFTTGADFVDNTSGDPIVPGGGEDNWGINVEGTRQADMRYNNPTVGSSHGVDVPAFEQNVWQHLVMTFAGDGVSSTGGVYLNGNLIATITQPTFNDLSYNAGGQIWQLGTDRNNDSRRFTGLVDDLAIWDEALSDEQITALYNGGLAGLNAAEVIPEPSSALLVLSGGLLALRRRR</sequence>
<feature type="chain" id="PRO_5037749135" evidence="1">
    <location>
        <begin position="19"/>
        <end position="274"/>
    </location>
</feature>
<evidence type="ECO:0000313" key="3">
    <source>
        <dbReference type="Proteomes" id="UP000604083"/>
    </source>
</evidence>
<dbReference type="NCBIfam" id="TIGR02595">
    <property type="entry name" value="PEP_CTERM"/>
    <property type="match status" value="1"/>
</dbReference>
<evidence type="ECO:0000256" key="1">
    <source>
        <dbReference type="SAM" id="SignalP"/>
    </source>
</evidence>
<protein>
    <submittedName>
        <fullName evidence="2">PEP-CTERM sorting domain-containing protein</fullName>
    </submittedName>
</protein>
<reference evidence="2" key="1">
    <citation type="submission" date="2021-01" db="EMBL/GenBank/DDBJ databases">
        <title>Modified the classification status of verrucomicrobia.</title>
        <authorList>
            <person name="Feng X."/>
        </authorList>
    </citation>
    <scope>NUCLEOTIDE SEQUENCE</scope>
    <source>
        <strain evidence="2">KCTC 12986</strain>
    </source>
</reference>
<keyword evidence="1" id="KW-0732">Signal</keyword>
<dbReference type="InterPro" id="IPR013320">
    <property type="entry name" value="ConA-like_dom_sf"/>
</dbReference>
<dbReference type="RefSeq" id="WP_200390347.1">
    <property type="nucleotide sequence ID" value="NZ_JAENIO010000004.1"/>
</dbReference>
<dbReference type="Gene3D" id="2.60.120.200">
    <property type="match status" value="1"/>
</dbReference>
<evidence type="ECO:0000313" key="2">
    <source>
        <dbReference type="EMBL" id="MBK1832912.1"/>
    </source>
</evidence>
<gene>
    <name evidence="2" type="ORF">JIN78_02460</name>
</gene>
<comment type="caution">
    <text evidence="2">The sequence shown here is derived from an EMBL/GenBank/DDBJ whole genome shotgun (WGS) entry which is preliminary data.</text>
</comment>